<evidence type="ECO:0008006" key="4">
    <source>
        <dbReference type="Google" id="ProtNLM"/>
    </source>
</evidence>
<dbReference type="InterPro" id="IPR011990">
    <property type="entry name" value="TPR-like_helical_dom_sf"/>
</dbReference>
<dbReference type="PROSITE" id="PS50005">
    <property type="entry name" value="TPR"/>
    <property type="match status" value="1"/>
</dbReference>
<keyword evidence="1" id="KW-0802">TPR repeat</keyword>
<feature type="repeat" description="TPR" evidence="1">
    <location>
        <begin position="109"/>
        <end position="142"/>
    </location>
</feature>
<proteinExistence type="predicted"/>
<feature type="compositionally biased region" description="Polar residues" evidence="2">
    <location>
        <begin position="74"/>
        <end position="83"/>
    </location>
</feature>
<reference evidence="3" key="1">
    <citation type="submission" date="2021-01" db="EMBL/GenBank/DDBJ databases">
        <authorList>
            <person name="Corre E."/>
            <person name="Pelletier E."/>
            <person name="Niang G."/>
            <person name="Scheremetjew M."/>
            <person name="Finn R."/>
            <person name="Kale V."/>
            <person name="Holt S."/>
            <person name="Cochrane G."/>
            <person name="Meng A."/>
            <person name="Brown T."/>
            <person name="Cohen L."/>
        </authorList>
    </citation>
    <scope>NUCLEOTIDE SEQUENCE</scope>
    <source>
        <strain evidence="3">CCMP826</strain>
    </source>
</reference>
<dbReference type="Pfam" id="PF13424">
    <property type="entry name" value="TPR_12"/>
    <property type="match status" value="1"/>
</dbReference>
<evidence type="ECO:0000313" key="3">
    <source>
        <dbReference type="EMBL" id="CAD9512547.1"/>
    </source>
</evidence>
<protein>
    <recommendedName>
        <fullName evidence="4">Kinesin light chain</fullName>
    </recommendedName>
</protein>
<organism evidence="3">
    <name type="scientific">Helicotheca tamesis</name>
    <dbReference type="NCBI Taxonomy" id="374047"/>
    <lineage>
        <taxon>Eukaryota</taxon>
        <taxon>Sar</taxon>
        <taxon>Stramenopiles</taxon>
        <taxon>Ochrophyta</taxon>
        <taxon>Bacillariophyta</taxon>
        <taxon>Mediophyceae</taxon>
        <taxon>Lithodesmiophycidae</taxon>
        <taxon>Lithodesmiales</taxon>
        <taxon>Lithodesmiaceae</taxon>
        <taxon>Helicotheca</taxon>
    </lineage>
</organism>
<dbReference type="Gene3D" id="1.25.40.10">
    <property type="entry name" value="Tetratricopeptide repeat domain"/>
    <property type="match status" value="1"/>
</dbReference>
<accession>A0A7S2I9S7</accession>
<name>A0A7S2I9S7_9STRA</name>
<feature type="region of interest" description="Disordered" evidence="2">
    <location>
        <begin position="70"/>
        <end position="89"/>
    </location>
</feature>
<dbReference type="InterPro" id="IPR019734">
    <property type="entry name" value="TPR_rpt"/>
</dbReference>
<dbReference type="SUPFAM" id="SSF48452">
    <property type="entry name" value="TPR-like"/>
    <property type="match status" value="1"/>
</dbReference>
<sequence>MFKSSTKTDSESDVSGSFCSLEVNLIQPHFLPSDSESDEISDRDSVVKSAPKSLKTSLLKKSKVYKNMFKKQTTHSPQEQQTPADAITEEERLNLRGGRNTRDAIEKNATKYYNHAMVYLKFNDYEMAQTCFEKVLRLRLMLNGADHKNILEIHEKLGEVAMNRGNESGARNHIEIAERIRAACSDSTPR</sequence>
<dbReference type="EMBL" id="HBGV01017129">
    <property type="protein sequence ID" value="CAD9512547.1"/>
    <property type="molecule type" value="Transcribed_RNA"/>
</dbReference>
<gene>
    <name evidence="3" type="ORF">HTAM1171_LOCUS10538</name>
</gene>
<evidence type="ECO:0000256" key="1">
    <source>
        <dbReference type="PROSITE-ProRule" id="PRU00339"/>
    </source>
</evidence>
<evidence type="ECO:0000256" key="2">
    <source>
        <dbReference type="SAM" id="MobiDB-lite"/>
    </source>
</evidence>
<dbReference type="AlphaFoldDB" id="A0A7S2I9S7"/>